<evidence type="ECO:0000313" key="2">
    <source>
        <dbReference type="Proteomes" id="UP000887565"/>
    </source>
</evidence>
<keyword evidence="2" id="KW-1185">Reference proteome</keyword>
<proteinExistence type="predicted"/>
<feature type="compositionally biased region" description="Basic and acidic residues" evidence="1">
    <location>
        <begin position="1"/>
        <end position="17"/>
    </location>
</feature>
<name>A0A915HUT7_ROMCU</name>
<sequence>MKESNDKRSKKSVKGEDVQPYLDNSIPGSKQLRSSCGLISVQKNLTILTAQLTSLATGGTYFFVCHFPYNGIIRSSSSFLLD</sequence>
<dbReference type="WBParaSite" id="nRc.2.0.1.t05306-RA">
    <property type="protein sequence ID" value="nRc.2.0.1.t05306-RA"/>
    <property type="gene ID" value="nRc.2.0.1.g05306"/>
</dbReference>
<evidence type="ECO:0000313" key="3">
    <source>
        <dbReference type="WBParaSite" id="nRc.2.0.1.t05306-RA"/>
    </source>
</evidence>
<reference evidence="3" key="1">
    <citation type="submission" date="2022-11" db="UniProtKB">
        <authorList>
            <consortium name="WormBaseParasite"/>
        </authorList>
    </citation>
    <scope>IDENTIFICATION</scope>
</reference>
<organism evidence="2 3">
    <name type="scientific">Romanomermis culicivorax</name>
    <name type="common">Nematode worm</name>
    <dbReference type="NCBI Taxonomy" id="13658"/>
    <lineage>
        <taxon>Eukaryota</taxon>
        <taxon>Metazoa</taxon>
        <taxon>Ecdysozoa</taxon>
        <taxon>Nematoda</taxon>
        <taxon>Enoplea</taxon>
        <taxon>Dorylaimia</taxon>
        <taxon>Mermithida</taxon>
        <taxon>Mermithoidea</taxon>
        <taxon>Mermithidae</taxon>
        <taxon>Romanomermis</taxon>
    </lineage>
</organism>
<protein>
    <submittedName>
        <fullName evidence="3">Uncharacterized protein</fullName>
    </submittedName>
</protein>
<feature type="region of interest" description="Disordered" evidence="1">
    <location>
        <begin position="1"/>
        <end position="30"/>
    </location>
</feature>
<evidence type="ECO:0000256" key="1">
    <source>
        <dbReference type="SAM" id="MobiDB-lite"/>
    </source>
</evidence>
<dbReference type="AlphaFoldDB" id="A0A915HUT7"/>
<accession>A0A915HUT7</accession>
<dbReference type="Proteomes" id="UP000887565">
    <property type="component" value="Unplaced"/>
</dbReference>